<feature type="signal peptide" evidence="2">
    <location>
        <begin position="1"/>
        <end position="30"/>
    </location>
</feature>
<feature type="chain" id="PRO_5042186217" evidence="2">
    <location>
        <begin position="31"/>
        <end position="312"/>
    </location>
</feature>
<keyword evidence="2" id="KW-0732">Signal</keyword>
<organism evidence="3 4">
    <name type="scientific">Babesia gibsoni</name>
    <dbReference type="NCBI Taxonomy" id="33632"/>
    <lineage>
        <taxon>Eukaryota</taxon>
        <taxon>Sar</taxon>
        <taxon>Alveolata</taxon>
        <taxon>Apicomplexa</taxon>
        <taxon>Aconoidasida</taxon>
        <taxon>Piroplasmida</taxon>
        <taxon>Babesiidae</taxon>
        <taxon>Babesia</taxon>
    </lineage>
</organism>
<comment type="caution">
    <text evidence="3">The sequence shown here is derived from an EMBL/GenBank/DDBJ whole genome shotgun (WGS) entry which is preliminary data.</text>
</comment>
<accession>A0AAD8LQL6</accession>
<name>A0AAD8LQL6_BABGI</name>
<keyword evidence="4" id="KW-1185">Reference proteome</keyword>
<evidence type="ECO:0000256" key="1">
    <source>
        <dbReference type="SAM" id="MobiDB-lite"/>
    </source>
</evidence>
<evidence type="ECO:0000313" key="4">
    <source>
        <dbReference type="Proteomes" id="UP001230268"/>
    </source>
</evidence>
<evidence type="ECO:0000313" key="3">
    <source>
        <dbReference type="EMBL" id="KAK1442572.1"/>
    </source>
</evidence>
<reference evidence="3" key="1">
    <citation type="submission" date="2023-08" db="EMBL/GenBank/DDBJ databases">
        <title>Draft sequence of the Babesia gibsoni genome.</title>
        <authorList>
            <person name="Yamagishi J.Y."/>
            <person name="Xuan X.X."/>
        </authorList>
    </citation>
    <scope>NUCLEOTIDE SEQUENCE</scope>
    <source>
        <strain evidence="3">Azabu</strain>
    </source>
</reference>
<dbReference type="AlphaFoldDB" id="A0AAD8LQL6"/>
<dbReference type="Proteomes" id="UP001230268">
    <property type="component" value="Unassembled WGS sequence"/>
</dbReference>
<feature type="compositionally biased region" description="Low complexity" evidence="1">
    <location>
        <begin position="89"/>
        <end position="100"/>
    </location>
</feature>
<sequence>MKPPKLNRILAALLRCMLAYLLICRPLVFAGGGNHDEERQRKRDLFTKSTFMSKLLSYSTSSHEDSQFHRNLEDLKIFLEERAKRDAGEGTSSGCTSGDCSETEKKNREEEMQNMFIKLTGRKYDPEYFDRKLQELLKKPDPLYGTNYSREWGRACLTHDGEIPNTEYLIHFDIYQILIPPGLDFEDLRCLHLYNVQKGYSLYKIRMGDMVITLRPDLEQVSLHLFEDFWGHIIARVLYVHDGILNRHEYTEISRGSQTFHKTKGPATHYVAQTDHIGDLNAWLDEKYKVLSKRRPPIIEEVMYFPEEDNDK</sequence>
<protein>
    <submittedName>
        <fullName evidence="3">Uncharacterized protein</fullName>
    </submittedName>
</protein>
<proteinExistence type="predicted"/>
<gene>
    <name evidence="3" type="ORF">BgAZ_300900</name>
</gene>
<dbReference type="EMBL" id="JAVEPI010000003">
    <property type="protein sequence ID" value="KAK1442572.1"/>
    <property type="molecule type" value="Genomic_DNA"/>
</dbReference>
<evidence type="ECO:0000256" key="2">
    <source>
        <dbReference type="SAM" id="SignalP"/>
    </source>
</evidence>
<feature type="region of interest" description="Disordered" evidence="1">
    <location>
        <begin position="87"/>
        <end position="108"/>
    </location>
</feature>